<sequence length="525" mass="56978">MYPHGGAALTPSLSRPRVMPIPVALPVALHVNSSRKVHRSADGIINIMQEILFYAEGGVKSLAGKQLKEVHAPPVEHRGRFSAETSARVFVGERLIRMHIQTSIRPNNSDSLEIDEVFHFAENADAPVFPIAFEATLQQKKGSAAAEFDLSSPIVATLKQRIVKTEGEKYKVVQAIELRANEADGPPTQELVRKSTISTPTNEGGVAKFHERIFAGVDCVRVDRDINFVCDRPVLALSERREYMPEYPAAAPRRRSSSVAPATPRVSLTPSAPRSRSHSRSRADTDNCPTACEDLPTATSPYSLFDDNPFNEASSCGSTRTARGATPNALSPSFSSDRNSRSKRKKWTVNSVVAKAGASTPEHERTMRSLSTARNLSISPALDRSVGKQPASRGRSSNGETMAIQPVVIQPAPELGPHGECTLGMEVQQAAVPVDSLIRTCYDGSPCRSSSDCSTAGEIRTPYSTNNNACESLPFSPAHTMPVTNESSSRASTPMRTARNQSPICQPHQREEPASALLNMRRAMF</sequence>
<evidence type="ECO:0000256" key="1">
    <source>
        <dbReference type="SAM" id="MobiDB-lite"/>
    </source>
</evidence>
<feature type="region of interest" description="Disordered" evidence="1">
    <location>
        <begin position="314"/>
        <end position="403"/>
    </location>
</feature>
<feature type="region of interest" description="Disordered" evidence="1">
    <location>
        <begin position="482"/>
        <end position="506"/>
    </location>
</feature>
<proteinExistence type="predicted"/>
<feature type="compositionally biased region" description="Polar residues" evidence="1">
    <location>
        <begin position="368"/>
        <end position="378"/>
    </location>
</feature>
<dbReference type="Proteomes" id="UP001432322">
    <property type="component" value="Unassembled WGS sequence"/>
</dbReference>
<evidence type="ECO:0000313" key="3">
    <source>
        <dbReference type="Proteomes" id="UP001432322"/>
    </source>
</evidence>
<feature type="non-terminal residue" evidence="2">
    <location>
        <position position="525"/>
    </location>
</feature>
<accession>A0AAV5WWC7</accession>
<feature type="region of interest" description="Disordered" evidence="1">
    <location>
        <begin position="247"/>
        <end position="292"/>
    </location>
</feature>
<reference evidence="2" key="1">
    <citation type="submission" date="2023-10" db="EMBL/GenBank/DDBJ databases">
        <title>Genome assembly of Pristionchus species.</title>
        <authorList>
            <person name="Yoshida K."/>
            <person name="Sommer R.J."/>
        </authorList>
    </citation>
    <scope>NUCLEOTIDE SEQUENCE</scope>
    <source>
        <strain evidence="2">RS5133</strain>
    </source>
</reference>
<name>A0AAV5WWC7_9BILA</name>
<gene>
    <name evidence="2" type="ORF">PFISCL1PPCAC_25374</name>
</gene>
<protein>
    <submittedName>
        <fullName evidence="2">Uncharacterized protein</fullName>
    </submittedName>
</protein>
<feature type="compositionally biased region" description="Polar residues" evidence="1">
    <location>
        <begin position="482"/>
        <end position="504"/>
    </location>
</feature>
<evidence type="ECO:0000313" key="2">
    <source>
        <dbReference type="EMBL" id="GMT34077.1"/>
    </source>
</evidence>
<organism evidence="2 3">
    <name type="scientific">Pristionchus fissidentatus</name>
    <dbReference type="NCBI Taxonomy" id="1538716"/>
    <lineage>
        <taxon>Eukaryota</taxon>
        <taxon>Metazoa</taxon>
        <taxon>Ecdysozoa</taxon>
        <taxon>Nematoda</taxon>
        <taxon>Chromadorea</taxon>
        <taxon>Rhabditida</taxon>
        <taxon>Rhabditina</taxon>
        <taxon>Diplogasteromorpha</taxon>
        <taxon>Diplogasteroidea</taxon>
        <taxon>Neodiplogasteridae</taxon>
        <taxon>Pristionchus</taxon>
    </lineage>
</organism>
<comment type="caution">
    <text evidence="2">The sequence shown here is derived from an EMBL/GenBank/DDBJ whole genome shotgun (WGS) entry which is preliminary data.</text>
</comment>
<keyword evidence="3" id="KW-1185">Reference proteome</keyword>
<dbReference type="EMBL" id="BTSY01000006">
    <property type="protein sequence ID" value="GMT34077.1"/>
    <property type="molecule type" value="Genomic_DNA"/>
</dbReference>
<dbReference type="AlphaFoldDB" id="A0AAV5WWC7"/>